<keyword evidence="8" id="KW-1185">Reference proteome</keyword>
<dbReference type="HOGENOM" id="CLU_058268_0_0_1"/>
<dbReference type="InterPro" id="IPR007277">
    <property type="entry name" value="Svp26/Tex261"/>
</dbReference>
<evidence type="ECO:0000256" key="5">
    <source>
        <dbReference type="ARBA" id="ARBA00023136"/>
    </source>
</evidence>
<dbReference type="InParanoid" id="A5E1K8"/>
<dbReference type="GO" id="GO:0090110">
    <property type="term" value="P:COPII-coated vesicle cargo loading"/>
    <property type="evidence" value="ECO:0007669"/>
    <property type="project" value="EnsemblFungi"/>
</dbReference>
<dbReference type="OrthoDB" id="28257at2759"/>
<evidence type="ECO:0000313" key="8">
    <source>
        <dbReference type="Proteomes" id="UP000001996"/>
    </source>
</evidence>
<dbReference type="AlphaFoldDB" id="A5E1K8"/>
<evidence type="ECO:0000313" key="7">
    <source>
        <dbReference type="EMBL" id="EDK45316.1"/>
    </source>
</evidence>
<keyword evidence="3 6" id="KW-0812">Transmembrane</keyword>
<dbReference type="GO" id="GO:0031505">
    <property type="term" value="P:fungal-type cell wall organization"/>
    <property type="evidence" value="ECO:0007669"/>
    <property type="project" value="EnsemblFungi"/>
</dbReference>
<dbReference type="FunCoup" id="A5E1K8">
    <property type="interactions" value="251"/>
</dbReference>
<dbReference type="KEGG" id="lel:PVL30_002986"/>
<comment type="similarity">
    <text evidence="2">Belongs to the SVP26 family.</text>
</comment>
<evidence type="ECO:0000256" key="3">
    <source>
        <dbReference type="ARBA" id="ARBA00022692"/>
    </source>
</evidence>
<protein>
    <recommendedName>
        <fullName evidence="9">Protein SVP26</fullName>
    </recommendedName>
</protein>
<proteinExistence type="inferred from homology"/>
<keyword evidence="4 6" id="KW-1133">Transmembrane helix</keyword>
<gene>
    <name evidence="7" type="ORF">LELG_03495</name>
</gene>
<feature type="transmembrane region" description="Helical" evidence="6">
    <location>
        <begin position="95"/>
        <end position="114"/>
    </location>
</feature>
<dbReference type="GO" id="GO:0097020">
    <property type="term" value="F:COPII receptor activity"/>
    <property type="evidence" value="ECO:0007669"/>
    <property type="project" value="EnsemblFungi"/>
</dbReference>
<accession>A5E1K8</accession>
<evidence type="ECO:0000256" key="1">
    <source>
        <dbReference type="ARBA" id="ARBA00004141"/>
    </source>
</evidence>
<dbReference type="GeneID" id="5232420"/>
<dbReference type="GO" id="GO:0030134">
    <property type="term" value="C:COPII-coated ER to Golgi transport vesicle"/>
    <property type="evidence" value="ECO:0007669"/>
    <property type="project" value="EnsemblFungi"/>
</dbReference>
<organism evidence="7 8">
    <name type="scientific">Lodderomyces elongisporus (strain ATCC 11503 / CBS 2605 / JCM 1781 / NBRC 1676 / NRRL YB-4239)</name>
    <name type="common">Yeast</name>
    <name type="synonym">Saccharomyces elongisporus</name>
    <dbReference type="NCBI Taxonomy" id="379508"/>
    <lineage>
        <taxon>Eukaryota</taxon>
        <taxon>Fungi</taxon>
        <taxon>Dikarya</taxon>
        <taxon>Ascomycota</taxon>
        <taxon>Saccharomycotina</taxon>
        <taxon>Pichiomycetes</taxon>
        <taxon>Debaryomycetaceae</taxon>
        <taxon>Candida/Lodderomyces clade</taxon>
        <taxon>Lodderomyces</taxon>
    </lineage>
</organism>
<dbReference type="Proteomes" id="UP000001996">
    <property type="component" value="Unassembled WGS sequence"/>
</dbReference>
<sequence>MFLQILSYIGVVIGFLFLVLSIASGLYYISELVEEHTEPTKRFLKRVIYTIMVTFVLLMLFDKFPIKLTLFSVFSYFVYLQNLVKFPYVELTSPIFLASVVLVIANHFLWFNHFHNPEIPSLEVRLRPDYVPPYIPNFMEICSFFGLLVWFVPFALFVSLSAHDNLLPHHNVVDANGPEQKKKKNGLAKVVVANLREYVYAISRKLGYELDPHRGSIVY</sequence>
<dbReference type="OMA" id="TMGTEPV"/>
<reference evidence="7 8" key="1">
    <citation type="journal article" date="2009" name="Nature">
        <title>Evolution of pathogenicity and sexual reproduction in eight Candida genomes.</title>
        <authorList>
            <person name="Butler G."/>
            <person name="Rasmussen M.D."/>
            <person name="Lin M.F."/>
            <person name="Santos M.A."/>
            <person name="Sakthikumar S."/>
            <person name="Munro C.A."/>
            <person name="Rheinbay E."/>
            <person name="Grabherr M."/>
            <person name="Forche A."/>
            <person name="Reedy J.L."/>
            <person name="Agrafioti I."/>
            <person name="Arnaud M.B."/>
            <person name="Bates S."/>
            <person name="Brown A.J."/>
            <person name="Brunke S."/>
            <person name="Costanzo M.C."/>
            <person name="Fitzpatrick D.A."/>
            <person name="de Groot P.W."/>
            <person name="Harris D."/>
            <person name="Hoyer L.L."/>
            <person name="Hube B."/>
            <person name="Klis F.M."/>
            <person name="Kodira C."/>
            <person name="Lennard N."/>
            <person name="Logue M.E."/>
            <person name="Martin R."/>
            <person name="Neiman A.M."/>
            <person name="Nikolaou E."/>
            <person name="Quail M.A."/>
            <person name="Quinn J."/>
            <person name="Santos M.C."/>
            <person name="Schmitzberger F.F."/>
            <person name="Sherlock G."/>
            <person name="Shah P."/>
            <person name="Silverstein K.A."/>
            <person name="Skrzypek M.S."/>
            <person name="Soll D."/>
            <person name="Staggs R."/>
            <person name="Stansfield I."/>
            <person name="Stumpf M.P."/>
            <person name="Sudbery P.E."/>
            <person name="Srikantha T."/>
            <person name="Zeng Q."/>
            <person name="Berman J."/>
            <person name="Berriman M."/>
            <person name="Heitman J."/>
            <person name="Gow N.A."/>
            <person name="Lorenz M.C."/>
            <person name="Birren B.W."/>
            <person name="Kellis M."/>
            <person name="Cuomo C.A."/>
        </authorList>
    </citation>
    <scope>NUCLEOTIDE SEQUENCE [LARGE SCALE GENOMIC DNA]</scope>
    <source>
        <strain evidence="8">ATCC 11503 / BCRC 21390 / CBS 2605 / JCM 1781 / NBRC 1676 / NRRL YB-4239</strain>
    </source>
</reference>
<dbReference type="EMBL" id="CH981527">
    <property type="protein sequence ID" value="EDK45316.1"/>
    <property type="molecule type" value="Genomic_DNA"/>
</dbReference>
<dbReference type="GO" id="GO:0045053">
    <property type="term" value="P:protein retention in Golgi apparatus"/>
    <property type="evidence" value="ECO:0007669"/>
    <property type="project" value="EnsemblFungi"/>
</dbReference>
<keyword evidence="5 6" id="KW-0472">Membrane</keyword>
<name>A5E1K8_LODEL</name>
<dbReference type="PANTHER" id="PTHR13144">
    <property type="entry name" value="TEX261 PROTEIN"/>
    <property type="match status" value="1"/>
</dbReference>
<dbReference type="Pfam" id="PF04148">
    <property type="entry name" value="Erv26"/>
    <property type="match status" value="1"/>
</dbReference>
<dbReference type="PANTHER" id="PTHR13144:SF0">
    <property type="entry name" value="PROTEIN TEX261"/>
    <property type="match status" value="1"/>
</dbReference>
<feature type="transmembrane region" description="Helical" evidence="6">
    <location>
        <begin position="6"/>
        <end position="29"/>
    </location>
</feature>
<dbReference type="eggNOG" id="KOG4136">
    <property type="taxonomic scope" value="Eukaryota"/>
</dbReference>
<dbReference type="VEuPathDB" id="FungiDB:LELG_03495"/>
<evidence type="ECO:0000256" key="4">
    <source>
        <dbReference type="ARBA" id="ARBA00022989"/>
    </source>
</evidence>
<feature type="transmembrane region" description="Helical" evidence="6">
    <location>
        <begin position="43"/>
        <end position="60"/>
    </location>
</feature>
<dbReference type="GO" id="GO:0000139">
    <property type="term" value="C:Golgi membrane"/>
    <property type="evidence" value="ECO:0007669"/>
    <property type="project" value="EnsemblFungi"/>
</dbReference>
<dbReference type="GO" id="GO:0005789">
    <property type="term" value="C:endoplasmic reticulum membrane"/>
    <property type="evidence" value="ECO:0007669"/>
    <property type="project" value="EnsemblFungi"/>
</dbReference>
<evidence type="ECO:0000256" key="2">
    <source>
        <dbReference type="ARBA" id="ARBA00008096"/>
    </source>
</evidence>
<feature type="transmembrane region" description="Helical" evidence="6">
    <location>
        <begin position="134"/>
        <end position="158"/>
    </location>
</feature>
<evidence type="ECO:0000256" key="6">
    <source>
        <dbReference type="SAM" id="Phobius"/>
    </source>
</evidence>
<evidence type="ECO:0008006" key="9">
    <source>
        <dbReference type="Google" id="ProtNLM"/>
    </source>
</evidence>
<comment type="subcellular location">
    <subcellularLocation>
        <location evidence="1">Membrane</location>
        <topology evidence="1">Multi-pass membrane protein</topology>
    </subcellularLocation>
</comment>